<dbReference type="GO" id="GO:0005840">
    <property type="term" value="C:ribosome"/>
    <property type="evidence" value="ECO:0007669"/>
    <property type="project" value="UniProtKB-KW"/>
</dbReference>
<keyword evidence="1" id="KW-0687">Ribonucleoprotein</keyword>
<keyword evidence="1" id="KW-0689">Ribosomal protein</keyword>
<dbReference type="Proteomes" id="UP001198806">
    <property type="component" value="Unassembled WGS sequence"/>
</dbReference>
<accession>A0AAP2QBR2</accession>
<reference evidence="1" key="1">
    <citation type="submission" date="2021-10" db="EMBL/GenBank/DDBJ databases">
        <title>Collection of gut derived symbiotic bacterial strains cultured from healthy donors.</title>
        <authorList>
            <person name="Lin H."/>
            <person name="Littmann E."/>
            <person name="Kohout C."/>
            <person name="Pamer E.G."/>
        </authorList>
    </citation>
    <scope>NUCLEOTIDE SEQUENCE</scope>
    <source>
        <strain evidence="1">DFI.2.94</strain>
    </source>
</reference>
<dbReference type="AlphaFoldDB" id="A0AAP2QBR2"/>
<dbReference type="InterPro" id="IPR036838">
    <property type="entry name" value="Ribosomal_uS10_dom_sf"/>
</dbReference>
<evidence type="ECO:0000313" key="1">
    <source>
        <dbReference type="EMBL" id="MCB6520509.1"/>
    </source>
</evidence>
<sequence length="31" mass="3611">MAKQKIRIRLKAYEHGILDQSADKIVETAKR</sequence>
<proteinExistence type="predicted"/>
<dbReference type="EMBL" id="JAJCNI010000196">
    <property type="protein sequence ID" value="MCB6520509.1"/>
    <property type="molecule type" value="Genomic_DNA"/>
</dbReference>
<protein>
    <submittedName>
        <fullName evidence="1">US10/mL48 family ribosomal protein</fullName>
    </submittedName>
</protein>
<dbReference type="SUPFAM" id="SSF54999">
    <property type="entry name" value="Ribosomal protein S10"/>
    <property type="match status" value="1"/>
</dbReference>
<evidence type="ECO:0000313" key="2">
    <source>
        <dbReference type="Proteomes" id="UP001198806"/>
    </source>
</evidence>
<comment type="caution">
    <text evidence="1">The sequence shown here is derived from an EMBL/GenBank/DDBJ whole genome shotgun (WGS) entry which is preliminary data.</text>
</comment>
<name>A0AAP2QBR2_PARDI</name>
<dbReference type="Gene3D" id="3.30.70.600">
    <property type="entry name" value="Ribosomal protein S10 domain"/>
    <property type="match status" value="1"/>
</dbReference>
<gene>
    <name evidence="1" type="ORF">LI194_22295</name>
</gene>
<feature type="non-terminal residue" evidence="1">
    <location>
        <position position="31"/>
    </location>
</feature>
<organism evidence="1 2">
    <name type="scientific">Parabacteroides distasonis</name>
    <dbReference type="NCBI Taxonomy" id="823"/>
    <lineage>
        <taxon>Bacteria</taxon>
        <taxon>Pseudomonadati</taxon>
        <taxon>Bacteroidota</taxon>
        <taxon>Bacteroidia</taxon>
        <taxon>Bacteroidales</taxon>
        <taxon>Tannerellaceae</taxon>
        <taxon>Parabacteroides</taxon>
    </lineage>
</organism>